<name>E6ZZA4_SPORE</name>
<gene>
    <name evidence="4" type="primary">cox1</name>
    <name evidence="4" type="ORF">sr17101</name>
</gene>
<dbReference type="GO" id="GO:0004519">
    <property type="term" value="F:endonuclease activity"/>
    <property type="evidence" value="ECO:0007669"/>
    <property type="project" value="UniProtKB-KW"/>
</dbReference>
<proteinExistence type="predicted"/>
<dbReference type="Proteomes" id="UP000008867">
    <property type="component" value="Mitochondrion MT"/>
</dbReference>
<comment type="function">
    <text evidence="1">Mitochondrial DNA endonuclease involved in intron homing.</text>
</comment>
<feature type="transmembrane region" description="Helical" evidence="2">
    <location>
        <begin position="65"/>
        <end position="89"/>
    </location>
</feature>
<accession>E6ZZA4</accession>
<organism evidence="4 5">
    <name type="scientific">Sporisorium reilianum (strain SRZ2)</name>
    <name type="common">Maize head smut fungus</name>
    <dbReference type="NCBI Taxonomy" id="999809"/>
    <lineage>
        <taxon>Eukaryota</taxon>
        <taxon>Fungi</taxon>
        <taxon>Dikarya</taxon>
        <taxon>Basidiomycota</taxon>
        <taxon>Ustilaginomycotina</taxon>
        <taxon>Ustilaginomycetes</taxon>
        <taxon>Ustilaginales</taxon>
        <taxon>Ustilaginaceae</taxon>
        <taxon>Sporisorium</taxon>
    </lineage>
</organism>
<dbReference type="Gene3D" id="3.10.28.10">
    <property type="entry name" value="Homing endonucleases"/>
    <property type="match status" value="2"/>
</dbReference>
<dbReference type="SUPFAM" id="SSF55608">
    <property type="entry name" value="Homing endonucleases"/>
    <property type="match status" value="1"/>
</dbReference>
<dbReference type="OrthoDB" id="3251721at2759"/>
<feature type="non-terminal residue" evidence="4">
    <location>
        <position position="1"/>
    </location>
</feature>
<dbReference type="InterPro" id="IPR004860">
    <property type="entry name" value="LAGLIDADG_dom"/>
</dbReference>
<evidence type="ECO:0000256" key="2">
    <source>
        <dbReference type="SAM" id="Phobius"/>
    </source>
</evidence>
<keyword evidence="4" id="KW-0540">Nuclease</keyword>
<geneLocation type="mitochondrion" evidence="4"/>
<feature type="transmembrane region" description="Helical" evidence="2">
    <location>
        <begin position="110"/>
        <end position="130"/>
    </location>
</feature>
<keyword evidence="2" id="KW-1133">Transmembrane helix</keyword>
<protein>
    <submittedName>
        <fullName evidence="4">Probable intron-encoded endonuclease aI7</fullName>
    </submittedName>
</protein>
<dbReference type="HOGENOM" id="CLU_1011814_0_0_1"/>
<dbReference type="AlphaFoldDB" id="E6ZZA4"/>
<dbReference type="VEuPathDB" id="FungiDB:sr17101"/>
<keyword evidence="4" id="KW-0378">Hydrolase</keyword>
<evidence type="ECO:0000313" key="5">
    <source>
        <dbReference type="Proteomes" id="UP000008867"/>
    </source>
</evidence>
<evidence type="ECO:0000259" key="3">
    <source>
        <dbReference type="Pfam" id="PF03161"/>
    </source>
</evidence>
<reference evidence="4 5" key="1">
    <citation type="journal article" date="2010" name="Science">
        <title>Pathogenicity determinants in smut fungi revealed by genome comparison.</title>
        <authorList>
            <person name="Schirawski J."/>
            <person name="Mannhaupt G."/>
            <person name="Muench K."/>
            <person name="Brefort T."/>
            <person name="Schipper K."/>
            <person name="Doehlemann G."/>
            <person name="Di Stasio M."/>
            <person name="Roessel N."/>
            <person name="Mendoza-Mendoza A."/>
            <person name="Pester D."/>
            <person name="Mueller O."/>
            <person name="Winterberg B."/>
            <person name="Meyer E."/>
            <person name="Ghareeb H."/>
            <person name="Wollenberg T."/>
            <person name="Muensterkoetter M."/>
            <person name="Wong P."/>
            <person name="Walter M."/>
            <person name="Stukenbrock E."/>
            <person name="Gueldener U."/>
            <person name="Kahmann R."/>
        </authorList>
    </citation>
    <scope>NUCLEOTIDE SEQUENCE [LARGE SCALE GENOMIC DNA]</scope>
    <source>
        <strain evidence="5">SRZ2</strain>
    </source>
</reference>
<feature type="domain" description="Homing endonuclease LAGLIDADG" evidence="3">
    <location>
        <begin position="79"/>
        <end position="239"/>
    </location>
</feature>
<dbReference type="Pfam" id="PF03161">
    <property type="entry name" value="LAGLIDADG_2"/>
    <property type="match status" value="1"/>
</dbReference>
<keyword evidence="2" id="KW-0472">Membrane</keyword>
<evidence type="ECO:0000256" key="1">
    <source>
        <dbReference type="ARBA" id="ARBA00002670"/>
    </source>
</evidence>
<keyword evidence="4" id="KW-0255">Endonuclease</keyword>
<sequence length="263" mass="30293">KGSFSKTFLANSINVLSEAVLTLRERFPRANLYPKNSLINNECTDLVPYGYYLTGTMHYPRYNIILQHMVSLTSYLYGVVVGLMLSDAWMSKKNMNGQARLFLKQSINNAFYLFYTFYLLSHYCSSYPYIVNSRGFIAVAFVTRTLTCFTELYNNFYENGKKCVPSDIYNMLTIQGLSHWICGDGTFVKGGGIYLQTQSFTVIEVVRLINVLIIKFNCKCTIHYQEGVIYISSRSVRKLRTELLKHMPESMHYKLTGKTSRVN</sequence>
<keyword evidence="4" id="KW-0496">Mitochondrion</keyword>
<keyword evidence="2" id="KW-0812">Transmembrane</keyword>
<dbReference type="EMBL" id="FQ311469">
    <property type="protein sequence ID" value="CBQ72561.1"/>
    <property type="molecule type" value="Genomic_DNA"/>
</dbReference>
<dbReference type="eggNOG" id="ENOG502S5A9">
    <property type="taxonomic scope" value="Eukaryota"/>
</dbReference>
<evidence type="ECO:0000313" key="4">
    <source>
        <dbReference type="EMBL" id="CBQ72561.1"/>
    </source>
</evidence>
<dbReference type="InterPro" id="IPR027434">
    <property type="entry name" value="Homing_endonucl"/>
</dbReference>
<keyword evidence="5" id="KW-1185">Reference proteome</keyword>